<gene>
    <name evidence="3" type="ORF">KIH39_01145</name>
</gene>
<evidence type="ECO:0000256" key="1">
    <source>
        <dbReference type="SAM" id="Coils"/>
    </source>
</evidence>
<keyword evidence="1" id="KW-0175">Coiled coil</keyword>
<sequence length="671" mass="77827">MNFRGTPLQNEDYEPLREATATGVQTSELREPAPLTPDEILWKEVEARGLVSGRFDPKSFPKLPARTLSSGDYPFAELLELPKDLRDCFRKTLRRATGLFLLSPEINSTESNSLWSELRVLEIQATAPSDVSSVVCHPIRDYHSIQQGEVERHMSLTSIWAQLLEETEKVRSLQGLLGQLSRTREEVSDLIRRELETASEELPLRSQMNRVIESFGEGLQQLEAERSELNAEIVRQTNNLSAYTETLDRLRPFAESRQYLRWWTIRFWKSLFRKDLMPRWQELQKQKAETETRIQDLQELLQKAEKSFEEKKQAEQQEIARLFEQEISERCRVRDQKLSELQNQIDLANLNLDENWRELSKSLNLISVRPRSVEELRIYQQPTSEQLQQSLHESIWAENWQKRFQELPETVKVRRALSSGHSPCVSFEFWQKHLRSDRELAQMIDGVVLKGIPALSVQERAELCDWCDRVIWMEPEEIDRNLEGANRVSRAVDKAGSFASVWNIFDQRRWKKQGGRLIATLEFTSEFHRNRLELESLADNSDIQLAILPPERGATARLVEVRFPENFPLVEAKRILLEELQTILIHTSSPGYCLEATEDMFLLRFTESAWDASLCLSKGICEKLTGLETSAISFEKRAGWNVHSIQSWMNLNLPGRKVSRVFCLETGCNSL</sequence>
<organism evidence="3 4">
    <name type="scientific">Telmatocola sphagniphila</name>
    <dbReference type="NCBI Taxonomy" id="1123043"/>
    <lineage>
        <taxon>Bacteria</taxon>
        <taxon>Pseudomonadati</taxon>
        <taxon>Planctomycetota</taxon>
        <taxon>Planctomycetia</taxon>
        <taxon>Gemmatales</taxon>
        <taxon>Gemmataceae</taxon>
    </lineage>
</organism>
<feature type="coiled-coil region" evidence="1">
    <location>
        <begin position="173"/>
        <end position="246"/>
    </location>
</feature>
<dbReference type="Proteomes" id="UP000676194">
    <property type="component" value="Chromosome"/>
</dbReference>
<evidence type="ECO:0000313" key="4">
    <source>
        <dbReference type="Proteomes" id="UP000676194"/>
    </source>
</evidence>
<accession>A0A8E6B8N0</accession>
<dbReference type="EMBL" id="CP074694">
    <property type="protein sequence ID" value="QVL32553.1"/>
    <property type="molecule type" value="Genomic_DNA"/>
</dbReference>
<dbReference type="RefSeq" id="WP_213497445.1">
    <property type="nucleotide sequence ID" value="NZ_CP074694.1"/>
</dbReference>
<proteinExistence type="predicted"/>
<dbReference type="AlphaFoldDB" id="A0A8E6B8N0"/>
<reference evidence="3" key="1">
    <citation type="submission" date="2021-05" db="EMBL/GenBank/DDBJ databases">
        <title>Complete genome sequence of the cellulolytic planctomycete Telmatocola sphagniphila SP2T and characterization of the first cellulase from planctomycetes.</title>
        <authorList>
            <person name="Rakitin A.L."/>
            <person name="Beletsky A.V."/>
            <person name="Naumoff D.G."/>
            <person name="Kulichevskaya I.S."/>
            <person name="Mardanov A.V."/>
            <person name="Ravin N.V."/>
            <person name="Dedysh S.N."/>
        </authorList>
    </citation>
    <scope>NUCLEOTIDE SEQUENCE</scope>
    <source>
        <strain evidence="3">SP2T</strain>
    </source>
</reference>
<keyword evidence="4" id="KW-1185">Reference proteome</keyword>
<name>A0A8E6B8N0_9BACT</name>
<protein>
    <submittedName>
        <fullName evidence="3">Uncharacterized protein</fullName>
    </submittedName>
</protein>
<feature type="coiled-coil region" evidence="1">
    <location>
        <begin position="280"/>
        <end position="325"/>
    </location>
</feature>
<dbReference type="KEGG" id="tsph:KIH39_01145"/>
<evidence type="ECO:0000256" key="2">
    <source>
        <dbReference type="SAM" id="MobiDB-lite"/>
    </source>
</evidence>
<feature type="region of interest" description="Disordered" evidence="2">
    <location>
        <begin position="1"/>
        <end position="33"/>
    </location>
</feature>
<evidence type="ECO:0000313" key="3">
    <source>
        <dbReference type="EMBL" id="QVL32553.1"/>
    </source>
</evidence>